<comment type="caution">
    <text evidence="1">The sequence shown here is derived from an EMBL/GenBank/DDBJ whole genome shotgun (WGS) entry which is preliminary data.</text>
</comment>
<evidence type="ECO:0000313" key="1">
    <source>
        <dbReference type="EMBL" id="KZZ91588.1"/>
    </source>
</evidence>
<accession>A0A167YP77</accession>
<evidence type="ECO:0000313" key="2">
    <source>
        <dbReference type="Proteomes" id="UP000242877"/>
    </source>
</evidence>
<dbReference type="AlphaFoldDB" id="A0A167YP77"/>
<dbReference type="VEuPathDB" id="FungiDB:AAP_03294"/>
<reference evidence="1 2" key="1">
    <citation type="journal article" date="2016" name="Genome Biol. Evol.">
        <title>Divergent and convergent evolution of fungal pathogenicity.</title>
        <authorList>
            <person name="Shang Y."/>
            <person name="Xiao G."/>
            <person name="Zheng P."/>
            <person name="Cen K."/>
            <person name="Zhan S."/>
            <person name="Wang C."/>
        </authorList>
    </citation>
    <scope>NUCLEOTIDE SEQUENCE [LARGE SCALE GENOMIC DNA]</scope>
    <source>
        <strain evidence="1 2">ARSEF 7405</strain>
    </source>
</reference>
<keyword evidence="2" id="KW-1185">Reference proteome</keyword>
<name>A0A167YP77_9EURO</name>
<proteinExistence type="predicted"/>
<dbReference type="Proteomes" id="UP000242877">
    <property type="component" value="Unassembled WGS sequence"/>
</dbReference>
<dbReference type="EMBL" id="AZGZ01000013">
    <property type="protein sequence ID" value="KZZ91588.1"/>
    <property type="molecule type" value="Genomic_DNA"/>
</dbReference>
<gene>
    <name evidence="1" type="ORF">AAP_03294</name>
</gene>
<protein>
    <submittedName>
        <fullName evidence="1">Uncharacterized protein</fullName>
    </submittedName>
</protein>
<sequence>MSDHIEDTPERVKARIVSSKDRAAIFYICITTDSEEWRIFHDKRMWNTYLAGATNKTYPLNWNPYLEHPSLFEISHMQIGVVIAHASGQRSRVTCKQCAQAGIFHECRENYLWTATGGCTSCAYNGKLHSCSLYKKTRDSKSGFQTNAVRKNALNWRRRQLERIQQQYKFTGLKLGEENDAEDIDDVQEIITLCDTLTISEAVDHSCGNAPEAPCKRGAA</sequence>
<organism evidence="1 2">
    <name type="scientific">Ascosphaera apis ARSEF 7405</name>
    <dbReference type="NCBI Taxonomy" id="392613"/>
    <lineage>
        <taxon>Eukaryota</taxon>
        <taxon>Fungi</taxon>
        <taxon>Dikarya</taxon>
        <taxon>Ascomycota</taxon>
        <taxon>Pezizomycotina</taxon>
        <taxon>Eurotiomycetes</taxon>
        <taxon>Eurotiomycetidae</taxon>
        <taxon>Onygenales</taxon>
        <taxon>Ascosphaeraceae</taxon>
        <taxon>Ascosphaera</taxon>
    </lineage>
</organism>
<dbReference type="Pfam" id="PF12511">
    <property type="entry name" value="DUF3716"/>
    <property type="match status" value="1"/>
</dbReference>
<dbReference type="InterPro" id="IPR022190">
    <property type="entry name" value="DUF3716"/>
</dbReference>